<name>A0A1F6XW66_9BACT</name>
<comment type="caution">
    <text evidence="1">The sequence shown here is derived from an EMBL/GenBank/DDBJ whole genome shotgun (WGS) entry which is preliminary data.</text>
</comment>
<protein>
    <submittedName>
        <fullName evidence="1">Uncharacterized protein</fullName>
    </submittedName>
</protein>
<dbReference type="EMBL" id="MFVK01000039">
    <property type="protein sequence ID" value="OGI98258.1"/>
    <property type="molecule type" value="Genomic_DNA"/>
</dbReference>
<organism evidence="1 2">
    <name type="scientific">Candidatus Nomurabacteria bacterium RIFCSPLOWO2_02_FULL_40_10</name>
    <dbReference type="NCBI Taxonomy" id="1801786"/>
    <lineage>
        <taxon>Bacteria</taxon>
        <taxon>Candidatus Nomuraibacteriota</taxon>
    </lineage>
</organism>
<accession>A0A1F6XW66</accession>
<dbReference type="Proteomes" id="UP000176479">
    <property type="component" value="Unassembled WGS sequence"/>
</dbReference>
<dbReference type="AlphaFoldDB" id="A0A1F6XW66"/>
<proteinExistence type="predicted"/>
<evidence type="ECO:0000313" key="2">
    <source>
        <dbReference type="Proteomes" id="UP000176479"/>
    </source>
</evidence>
<sequence>MRDKAQIIPARDKILSNLDRYSDFYRSGTVEEFLALPESPTKAGHLTSPIANFNFKIKSS</sequence>
<gene>
    <name evidence="1" type="ORF">A3H53_03915</name>
</gene>
<evidence type="ECO:0000313" key="1">
    <source>
        <dbReference type="EMBL" id="OGI98258.1"/>
    </source>
</evidence>
<reference evidence="1 2" key="1">
    <citation type="journal article" date="2016" name="Nat. Commun.">
        <title>Thousands of microbial genomes shed light on interconnected biogeochemical processes in an aquifer system.</title>
        <authorList>
            <person name="Anantharaman K."/>
            <person name="Brown C.T."/>
            <person name="Hug L.A."/>
            <person name="Sharon I."/>
            <person name="Castelle C.J."/>
            <person name="Probst A.J."/>
            <person name="Thomas B.C."/>
            <person name="Singh A."/>
            <person name="Wilkins M.J."/>
            <person name="Karaoz U."/>
            <person name="Brodie E.L."/>
            <person name="Williams K.H."/>
            <person name="Hubbard S.S."/>
            <person name="Banfield J.F."/>
        </authorList>
    </citation>
    <scope>NUCLEOTIDE SEQUENCE [LARGE SCALE GENOMIC DNA]</scope>
</reference>